<dbReference type="PANTHER" id="PTHR10098">
    <property type="entry name" value="RAPSYN-RELATED"/>
    <property type="match status" value="1"/>
</dbReference>
<dbReference type="InterPro" id="IPR011990">
    <property type="entry name" value="TPR-like_helical_dom_sf"/>
</dbReference>
<evidence type="ECO:0008006" key="3">
    <source>
        <dbReference type="Google" id="ProtNLM"/>
    </source>
</evidence>
<dbReference type="SUPFAM" id="SSF48452">
    <property type="entry name" value="TPR-like"/>
    <property type="match status" value="2"/>
</dbReference>
<organism evidence="1 2">
    <name type="scientific">Arcticibacter tournemirensis</name>
    <dbReference type="NCBI Taxonomy" id="699437"/>
    <lineage>
        <taxon>Bacteria</taxon>
        <taxon>Pseudomonadati</taxon>
        <taxon>Bacteroidota</taxon>
        <taxon>Sphingobacteriia</taxon>
        <taxon>Sphingobacteriales</taxon>
        <taxon>Sphingobacteriaceae</taxon>
        <taxon>Arcticibacter</taxon>
    </lineage>
</organism>
<dbReference type="Gene3D" id="1.25.40.10">
    <property type="entry name" value="Tetratricopeptide repeat domain"/>
    <property type="match status" value="2"/>
</dbReference>
<reference evidence="1 2" key="1">
    <citation type="submission" date="2018-12" db="EMBL/GenBank/DDBJ databases">
        <title>The Draft Genome Sequence of the Soil Bacterium Pedobacter tournemirensis R1.</title>
        <authorList>
            <person name="He J."/>
        </authorList>
    </citation>
    <scope>NUCLEOTIDE SEQUENCE [LARGE SCALE GENOMIC DNA]</scope>
    <source>
        <strain evidence="1 2">R1</strain>
    </source>
</reference>
<dbReference type="Proteomes" id="UP000290848">
    <property type="component" value="Unassembled WGS sequence"/>
</dbReference>
<dbReference type="PANTHER" id="PTHR10098:SF108">
    <property type="entry name" value="TETRATRICOPEPTIDE REPEAT PROTEIN 28"/>
    <property type="match status" value="1"/>
</dbReference>
<comment type="caution">
    <text evidence="1">The sequence shown here is derived from an EMBL/GenBank/DDBJ whole genome shotgun (WGS) entry which is preliminary data.</text>
</comment>
<gene>
    <name evidence="1" type="ORF">EKH83_05265</name>
</gene>
<accession>A0A4Q0MDU3</accession>
<sequence>MKFIIYLTLLIVPGSFTLASGRQDSASIRNKVRDSLSARADYYVLMATFTSAIKPADAVKSYKKALTTAPVRNELWEADVRTEIGKLLFKLKKDEAIAQFIKAESLYKKQSNLRGRADALDMLAKIHEKKGMLTEAQKQYTDLYKVHMEAGDAVFAGNVASHLSDVFFRKKNYDAAFSYAAMAKNSYERVCRRDSLGAIYLKIATIKRIQNKPKLAEYYVINKALPYSSSADDFKGRIRSFVFLGNMYKDQKSYSQAKWFYIQANTQSRAINDTSGIINSLLNLSVVKALIGNPVLAKRDLAEARALAKGTPYSGLTEAFNDRYPTLLRRLGLKDLAAVTMKKSADPGDLPVQKLLIHDQTISPSSTLVLSD</sequence>
<evidence type="ECO:0000313" key="2">
    <source>
        <dbReference type="Proteomes" id="UP000290848"/>
    </source>
</evidence>
<protein>
    <recommendedName>
        <fullName evidence="3">Tetratricopeptide repeat protein</fullName>
    </recommendedName>
</protein>
<dbReference type="AlphaFoldDB" id="A0A4Q0MDU3"/>
<name>A0A4Q0MDU3_9SPHI</name>
<proteinExistence type="predicted"/>
<evidence type="ECO:0000313" key="1">
    <source>
        <dbReference type="EMBL" id="RXF71109.1"/>
    </source>
</evidence>
<dbReference type="EMBL" id="RXOC01000003">
    <property type="protein sequence ID" value="RXF71109.1"/>
    <property type="molecule type" value="Genomic_DNA"/>
</dbReference>
<dbReference type="RefSeq" id="WP_128768353.1">
    <property type="nucleotide sequence ID" value="NZ_RXOC01000003.1"/>
</dbReference>